<dbReference type="InterPro" id="IPR012871">
    <property type="entry name" value="DUF1668_ORYSA"/>
</dbReference>
<protein>
    <recommendedName>
        <fullName evidence="3">DUF1618 domain-containing protein</fullName>
    </recommendedName>
</protein>
<keyword evidence="2" id="KW-1185">Reference proteome</keyword>
<dbReference type="OrthoDB" id="582849at2759"/>
<gene>
    <name evidence="1" type="ORF">EJB05_10500</name>
</gene>
<dbReference type="Proteomes" id="UP000324897">
    <property type="component" value="Chromosome 4"/>
</dbReference>
<evidence type="ECO:0000313" key="1">
    <source>
        <dbReference type="EMBL" id="TVU37197.1"/>
    </source>
</evidence>
<name>A0A5J9VNL4_9POAL</name>
<evidence type="ECO:0000313" key="2">
    <source>
        <dbReference type="Proteomes" id="UP000324897"/>
    </source>
</evidence>
<accession>A0A5J9VNL4</accession>
<dbReference type="PANTHER" id="PTHR33085:SF47">
    <property type="entry name" value="OS02G0513400 PROTEIN"/>
    <property type="match status" value="1"/>
</dbReference>
<dbReference type="PANTHER" id="PTHR33085">
    <property type="entry name" value="OS12G0113100 PROTEIN-RELATED"/>
    <property type="match status" value="1"/>
</dbReference>
<organism evidence="1 2">
    <name type="scientific">Eragrostis curvula</name>
    <name type="common">weeping love grass</name>
    <dbReference type="NCBI Taxonomy" id="38414"/>
    <lineage>
        <taxon>Eukaryota</taxon>
        <taxon>Viridiplantae</taxon>
        <taxon>Streptophyta</taxon>
        <taxon>Embryophyta</taxon>
        <taxon>Tracheophyta</taxon>
        <taxon>Spermatophyta</taxon>
        <taxon>Magnoliopsida</taxon>
        <taxon>Liliopsida</taxon>
        <taxon>Poales</taxon>
        <taxon>Poaceae</taxon>
        <taxon>PACMAD clade</taxon>
        <taxon>Chloridoideae</taxon>
        <taxon>Eragrostideae</taxon>
        <taxon>Eragrostidinae</taxon>
        <taxon>Eragrostis</taxon>
    </lineage>
</organism>
<evidence type="ECO:0008006" key="3">
    <source>
        <dbReference type="Google" id="ProtNLM"/>
    </source>
</evidence>
<dbReference type="Gramene" id="TVU37197">
    <property type="protein sequence ID" value="TVU37197"/>
    <property type="gene ID" value="EJB05_10500"/>
</dbReference>
<sequence length="376" mass="41355">MASPSSCNSRKRQRREGGDPCCSYCAKRKHLYLALDNGGNNPGYTIHKIDAADNMELEDHLPEPVLRVAAPGRGPMAFTAVGTSIFVVTNPYSDRYDDPRAPPTIVYDTQAGALAFGPRLPGRFLEGGGAMAVGERLYGIARVRGKDSDENPAAFSVLQVMSWAPALCLDPWDPAMAWSWRQAQSTASLPLSTTLSGAVITSYALHPDGHTLFVSTRHDTHSLDTSDGDGVWKELGDWALPFQGQAYFDAELDAWVGFHHKDDGYVCCCPVVSRGTVTTRAPECTILKEKLFQSKDEKHPNVQHMKATLTYMGDSRYCLAENVLGHDNVFQGALCVTLFGLKYGRKGELQTKVRRTTRSYPLSKIGTSFSHEAFWL</sequence>
<dbReference type="AlphaFoldDB" id="A0A5J9VNL4"/>
<proteinExistence type="predicted"/>
<feature type="non-terminal residue" evidence="1">
    <location>
        <position position="1"/>
    </location>
</feature>
<reference evidence="1 2" key="1">
    <citation type="journal article" date="2019" name="Sci. Rep.">
        <title>A high-quality genome of Eragrostis curvula grass provides insights into Poaceae evolution and supports new strategies to enhance forage quality.</title>
        <authorList>
            <person name="Carballo J."/>
            <person name="Santos B.A.C.M."/>
            <person name="Zappacosta D."/>
            <person name="Garbus I."/>
            <person name="Selva J.P."/>
            <person name="Gallo C.A."/>
            <person name="Diaz A."/>
            <person name="Albertini E."/>
            <person name="Caccamo M."/>
            <person name="Echenique V."/>
        </authorList>
    </citation>
    <scope>NUCLEOTIDE SEQUENCE [LARGE SCALE GENOMIC DNA]</scope>
    <source>
        <strain evidence="2">cv. Victoria</strain>
        <tissue evidence="1">Leaf</tissue>
    </source>
</reference>
<comment type="caution">
    <text evidence="1">The sequence shown here is derived from an EMBL/GenBank/DDBJ whole genome shotgun (WGS) entry which is preliminary data.</text>
</comment>
<dbReference type="EMBL" id="RWGY01000007">
    <property type="protein sequence ID" value="TVU37197.1"/>
    <property type="molecule type" value="Genomic_DNA"/>
</dbReference>
<dbReference type="Pfam" id="PF07893">
    <property type="entry name" value="DUF1668"/>
    <property type="match status" value="1"/>
</dbReference>